<dbReference type="PANTHER" id="PTHR43312">
    <property type="entry name" value="D-THREO-ALDOSE 1-DEHYDROGENASE"/>
    <property type="match status" value="1"/>
</dbReference>
<name>A0A1M6F251_9FIRM</name>
<dbReference type="SUPFAM" id="SSF51430">
    <property type="entry name" value="NAD(P)-linked oxidoreductase"/>
    <property type="match status" value="1"/>
</dbReference>
<dbReference type="PRINTS" id="PR00069">
    <property type="entry name" value="ALDKETRDTASE"/>
</dbReference>
<dbReference type="EMBL" id="FQZS01000011">
    <property type="protein sequence ID" value="SHI91716.1"/>
    <property type="molecule type" value="Genomic_DNA"/>
</dbReference>
<protein>
    <submittedName>
        <fullName evidence="2">Predicted oxidoreductase</fullName>
    </submittedName>
</protein>
<dbReference type="InterPro" id="IPR023210">
    <property type="entry name" value="NADP_OxRdtase_dom"/>
</dbReference>
<dbReference type="PROSITE" id="PS51379">
    <property type="entry name" value="4FE4S_FER_2"/>
    <property type="match status" value="2"/>
</dbReference>
<sequence>MEYTKLGNTNIIVSKLCFGSLTISSLQANLSINDGARIIEEAFEYGVNFIDTAELYENYHYIRKAISGKRNNIVISTKSYSYSYEGARNSLEKALKELNTDYIDIFSLHEQESEHTLKGHNEAIEFFIKAKEKGYIRAFGISTHYVACVKATLKYNDIEVIHPIYNKAGLGIVDGSVSDMGNAIKEAYEAGKGIYTMKPLGGGNLLYDAKESLEFVLSNPNVHSIAVGMQSKEEVIYNTMIFEGKKVPENIKNSLNRKKRRLLIDFWCEGCGACIEACQQGALYLKNNRAEVNTEKCVLCGYCSRRCKDFCIKIV</sequence>
<gene>
    <name evidence="2" type="ORF">SAMN02745176_01777</name>
</gene>
<dbReference type="Gene3D" id="3.20.20.100">
    <property type="entry name" value="NADP-dependent oxidoreductase domain"/>
    <property type="match status" value="1"/>
</dbReference>
<dbReference type="InterPro" id="IPR020471">
    <property type="entry name" value="AKR"/>
</dbReference>
<dbReference type="InterPro" id="IPR053135">
    <property type="entry name" value="AKR2_Oxidoreductase"/>
</dbReference>
<dbReference type="PANTHER" id="PTHR43312:SF1">
    <property type="entry name" value="NADP-DEPENDENT OXIDOREDUCTASE DOMAIN-CONTAINING PROTEIN"/>
    <property type="match status" value="1"/>
</dbReference>
<proteinExistence type="predicted"/>
<dbReference type="InterPro" id="IPR017896">
    <property type="entry name" value="4Fe4S_Fe-S-bd"/>
</dbReference>
<dbReference type="InterPro" id="IPR036812">
    <property type="entry name" value="NAD(P)_OxRdtase_dom_sf"/>
</dbReference>
<dbReference type="STRING" id="1122184.SAMN02745176_01777"/>
<dbReference type="RefSeq" id="WP_073025859.1">
    <property type="nucleotide sequence ID" value="NZ_FQZS01000011.1"/>
</dbReference>
<reference evidence="2 3" key="1">
    <citation type="submission" date="2016-11" db="EMBL/GenBank/DDBJ databases">
        <authorList>
            <person name="Jaros S."/>
            <person name="Januszkiewicz K."/>
            <person name="Wedrychowicz H."/>
        </authorList>
    </citation>
    <scope>NUCLEOTIDE SEQUENCE [LARGE SCALE GENOMIC DNA]</scope>
    <source>
        <strain evidence="2 3">DSM 19022</strain>
    </source>
</reference>
<dbReference type="Gene3D" id="3.30.70.20">
    <property type="match status" value="1"/>
</dbReference>
<evidence type="ECO:0000313" key="3">
    <source>
        <dbReference type="Proteomes" id="UP000184442"/>
    </source>
</evidence>
<dbReference type="CDD" id="cd19100">
    <property type="entry name" value="AKR_unchar"/>
    <property type="match status" value="1"/>
</dbReference>
<dbReference type="OrthoDB" id="9804790at2"/>
<dbReference type="GO" id="GO:0016491">
    <property type="term" value="F:oxidoreductase activity"/>
    <property type="evidence" value="ECO:0007669"/>
    <property type="project" value="InterPro"/>
</dbReference>
<feature type="domain" description="4Fe-4S ferredoxin-type" evidence="1">
    <location>
        <begin position="289"/>
        <end position="315"/>
    </location>
</feature>
<evidence type="ECO:0000313" key="2">
    <source>
        <dbReference type="EMBL" id="SHI91716.1"/>
    </source>
</evidence>
<feature type="domain" description="4Fe-4S ferredoxin-type" evidence="1">
    <location>
        <begin position="260"/>
        <end position="288"/>
    </location>
</feature>
<dbReference type="SUPFAM" id="SSF54862">
    <property type="entry name" value="4Fe-4S ferredoxins"/>
    <property type="match status" value="1"/>
</dbReference>
<accession>A0A1M6F251</accession>
<dbReference type="Pfam" id="PF13237">
    <property type="entry name" value="Fer4_10"/>
    <property type="match status" value="1"/>
</dbReference>
<organism evidence="2 3">
    <name type="scientific">Lutispora thermophila DSM 19022</name>
    <dbReference type="NCBI Taxonomy" id="1122184"/>
    <lineage>
        <taxon>Bacteria</taxon>
        <taxon>Bacillati</taxon>
        <taxon>Bacillota</taxon>
        <taxon>Clostridia</taxon>
        <taxon>Lutisporales</taxon>
        <taxon>Lutisporaceae</taxon>
        <taxon>Lutispora</taxon>
    </lineage>
</organism>
<dbReference type="Proteomes" id="UP000184442">
    <property type="component" value="Unassembled WGS sequence"/>
</dbReference>
<dbReference type="Pfam" id="PF00248">
    <property type="entry name" value="Aldo_ket_red"/>
    <property type="match status" value="1"/>
</dbReference>
<evidence type="ECO:0000259" key="1">
    <source>
        <dbReference type="PROSITE" id="PS51379"/>
    </source>
</evidence>
<dbReference type="AlphaFoldDB" id="A0A1M6F251"/>
<keyword evidence="3" id="KW-1185">Reference proteome</keyword>